<protein>
    <submittedName>
        <fullName evidence="2">Uncharacterized protein</fullName>
    </submittedName>
</protein>
<evidence type="ECO:0000313" key="2">
    <source>
        <dbReference type="EMBL" id="CAG7820910.1"/>
    </source>
</evidence>
<dbReference type="EMBL" id="CAJVCH010493847">
    <property type="protein sequence ID" value="CAG7820910.1"/>
    <property type="molecule type" value="Genomic_DNA"/>
</dbReference>
<evidence type="ECO:0000313" key="3">
    <source>
        <dbReference type="Proteomes" id="UP000708208"/>
    </source>
</evidence>
<accession>A0A8J2KUG0</accession>
<name>A0A8J2KUG0_9HEXA</name>
<sequence>MENSIWKVLSFVIFLQCCSITLADLDEVNWDGTTESGKTNDWHEHDDAHDKFLRRLQESYQNGTHELKEFMETLSATFSKRLDILEKNSLVQAPMHESLEKKLCLLPRRR</sequence>
<keyword evidence="1" id="KW-0732">Signal</keyword>
<reference evidence="2" key="1">
    <citation type="submission" date="2021-06" db="EMBL/GenBank/DDBJ databases">
        <authorList>
            <person name="Hodson N. C."/>
            <person name="Mongue J. A."/>
            <person name="Jaron S. K."/>
        </authorList>
    </citation>
    <scope>NUCLEOTIDE SEQUENCE</scope>
</reference>
<proteinExistence type="predicted"/>
<feature type="chain" id="PRO_5035204415" evidence="1">
    <location>
        <begin position="24"/>
        <end position="110"/>
    </location>
</feature>
<organism evidence="2 3">
    <name type="scientific">Allacma fusca</name>
    <dbReference type="NCBI Taxonomy" id="39272"/>
    <lineage>
        <taxon>Eukaryota</taxon>
        <taxon>Metazoa</taxon>
        <taxon>Ecdysozoa</taxon>
        <taxon>Arthropoda</taxon>
        <taxon>Hexapoda</taxon>
        <taxon>Collembola</taxon>
        <taxon>Symphypleona</taxon>
        <taxon>Sminthuridae</taxon>
        <taxon>Allacma</taxon>
    </lineage>
</organism>
<dbReference type="Proteomes" id="UP000708208">
    <property type="component" value="Unassembled WGS sequence"/>
</dbReference>
<keyword evidence="3" id="KW-1185">Reference proteome</keyword>
<feature type="signal peptide" evidence="1">
    <location>
        <begin position="1"/>
        <end position="23"/>
    </location>
</feature>
<dbReference type="AlphaFoldDB" id="A0A8J2KUG0"/>
<gene>
    <name evidence="2" type="ORF">AFUS01_LOCUS31278</name>
</gene>
<comment type="caution">
    <text evidence="2">The sequence shown here is derived from an EMBL/GenBank/DDBJ whole genome shotgun (WGS) entry which is preliminary data.</text>
</comment>
<evidence type="ECO:0000256" key="1">
    <source>
        <dbReference type="SAM" id="SignalP"/>
    </source>
</evidence>